<dbReference type="CDD" id="cd06261">
    <property type="entry name" value="TM_PBP2"/>
    <property type="match status" value="1"/>
</dbReference>
<protein>
    <submittedName>
        <fullName evidence="9">L-arabinose transport system permease AraQ</fullName>
    </submittedName>
    <submittedName>
        <fullName evidence="10">Multiple sugar transport system permease protein</fullName>
    </submittedName>
</protein>
<dbReference type="SUPFAM" id="SSF161098">
    <property type="entry name" value="MetI-like"/>
    <property type="match status" value="1"/>
</dbReference>
<feature type="transmembrane region" description="Helical" evidence="7">
    <location>
        <begin position="432"/>
        <end position="452"/>
    </location>
</feature>
<dbReference type="Proteomes" id="UP000295043">
    <property type="component" value="Unassembled WGS sequence"/>
</dbReference>
<keyword evidence="11" id="KW-1185">Reference proteome</keyword>
<feature type="transmembrane region" description="Helical" evidence="7">
    <location>
        <begin position="329"/>
        <end position="348"/>
    </location>
</feature>
<evidence type="ECO:0000259" key="8">
    <source>
        <dbReference type="PROSITE" id="PS50928"/>
    </source>
</evidence>
<keyword evidence="10" id="KW-0762">Sugar transport</keyword>
<dbReference type="EMBL" id="SLVU01000001">
    <property type="protein sequence ID" value="TCN36400.1"/>
    <property type="molecule type" value="Genomic_DNA"/>
</dbReference>
<evidence type="ECO:0000256" key="5">
    <source>
        <dbReference type="ARBA" id="ARBA00022989"/>
    </source>
</evidence>
<feature type="transmembrane region" description="Helical" evidence="7">
    <location>
        <begin position="32"/>
        <end position="56"/>
    </location>
</feature>
<evidence type="ECO:0000256" key="4">
    <source>
        <dbReference type="ARBA" id="ARBA00022692"/>
    </source>
</evidence>
<dbReference type="PANTHER" id="PTHR43744:SF12">
    <property type="entry name" value="ABC TRANSPORTER PERMEASE PROTEIN MG189-RELATED"/>
    <property type="match status" value="1"/>
</dbReference>
<keyword evidence="3" id="KW-1003">Cell membrane</keyword>
<evidence type="ECO:0000313" key="10">
    <source>
        <dbReference type="EMBL" id="TCN36400.1"/>
    </source>
</evidence>
<sequence length="466" mass="51029">MMARKTAADARPSRRPLPAGALRRRQLALSTWLYLALLAVATIMTGTFVLAFMASLKVDPLERPFRVYFDQLNPAAWIAAARLGQEGAGDALWGGLSPGAEVDFSVTYGAPAGTEIVEPKAEIPRRRPGSGIAAALMRHYAADYASIALKSSSSAMMQVRAEKGGLQAWQTRTFVYEITYRTDGQDQPWIERTPLNLTAPPSQTLVESPISPSRSERRGRLLSWDNITPGVLGLIFNNYRRVINETADLETGKSLFGSWLVNSFAIAAGRLVLTLVVASLGGYALARLKFSGSRFIFAALLFSMTIPAQVTFVSNYLIFRDLSLLNTPWSVIVVFVASANVLLMKQFFEGFPKEIEEAAIMDGASRFQVFWKIVLPNAKPALLVNAILAFQGAWNDFFWPLVLITSPPEALTVQVGLLSLRRSFGGAQGDWGLVLAGAFISIVPVLILFVLFQRHIVSNELTRGIT</sequence>
<feature type="domain" description="ABC transmembrane type-1" evidence="8">
    <location>
        <begin position="260"/>
        <end position="452"/>
    </location>
</feature>
<dbReference type="PANTHER" id="PTHR43744">
    <property type="entry name" value="ABC TRANSPORTER PERMEASE PROTEIN MG189-RELATED-RELATED"/>
    <property type="match status" value="1"/>
</dbReference>
<keyword evidence="2 7" id="KW-0813">Transport</keyword>
<dbReference type="PROSITE" id="PS50928">
    <property type="entry name" value="ABC_TM1"/>
    <property type="match status" value="1"/>
</dbReference>
<gene>
    <name evidence="9" type="primary">araQ</name>
    <name evidence="10" type="ORF">EV184_101392</name>
    <name evidence="9" type="ORF">SAMCFNEI73_Ch0603</name>
</gene>
<reference evidence="9 11" key="1">
    <citation type="submission" date="2015-10" db="EMBL/GenBank/DDBJ databases">
        <title>Genomic differences between typical nodule nitrogen-fixing rhizobial strains and those coming from bean seeds.</title>
        <authorList>
            <person name="Peralta H."/>
            <person name="Aguilar-Vera A."/>
            <person name="Diaz R."/>
            <person name="Mora Y."/>
            <person name="Martinez-Batallar G."/>
            <person name="Salazar E."/>
            <person name="Vargas-Lagunas C."/>
            <person name="Encarnacion S."/>
            <person name="Girard L."/>
            <person name="Mora J."/>
        </authorList>
    </citation>
    <scope>NUCLEOTIDE SEQUENCE [LARGE SCALE GENOMIC DNA]</scope>
    <source>
        <strain evidence="9 11">CFNEI 73</strain>
    </source>
</reference>
<name>A0A1L3LIK6_9HYPH</name>
<dbReference type="KEGG" id="same:SAMCFNEI73_Ch0603"/>
<accession>A0A1L3LIK6</accession>
<comment type="subcellular location">
    <subcellularLocation>
        <location evidence="1 7">Cell membrane</location>
        <topology evidence="1 7">Multi-pass membrane protein</topology>
    </subcellularLocation>
</comment>
<dbReference type="GO" id="GO:0005886">
    <property type="term" value="C:plasma membrane"/>
    <property type="evidence" value="ECO:0007669"/>
    <property type="project" value="UniProtKB-SubCell"/>
</dbReference>
<dbReference type="EMBL" id="CP013107">
    <property type="protein sequence ID" value="APG89929.1"/>
    <property type="molecule type" value="Genomic_DNA"/>
</dbReference>
<evidence type="ECO:0000256" key="2">
    <source>
        <dbReference type="ARBA" id="ARBA00022448"/>
    </source>
</evidence>
<evidence type="ECO:0000256" key="6">
    <source>
        <dbReference type="ARBA" id="ARBA00023136"/>
    </source>
</evidence>
<evidence type="ECO:0000256" key="3">
    <source>
        <dbReference type="ARBA" id="ARBA00022475"/>
    </source>
</evidence>
<evidence type="ECO:0000313" key="9">
    <source>
        <dbReference type="EMBL" id="APG89929.1"/>
    </source>
</evidence>
<evidence type="ECO:0000313" key="11">
    <source>
        <dbReference type="Proteomes" id="UP000182306"/>
    </source>
</evidence>
<dbReference type="InterPro" id="IPR035906">
    <property type="entry name" value="MetI-like_sf"/>
</dbReference>
<dbReference type="Pfam" id="PF00528">
    <property type="entry name" value="BPD_transp_1"/>
    <property type="match status" value="1"/>
</dbReference>
<keyword evidence="5 7" id="KW-1133">Transmembrane helix</keyword>
<evidence type="ECO:0000256" key="7">
    <source>
        <dbReference type="RuleBase" id="RU363032"/>
    </source>
</evidence>
<dbReference type="OrthoDB" id="9815445at2"/>
<proteinExistence type="inferred from homology"/>
<dbReference type="Gene3D" id="1.10.3720.10">
    <property type="entry name" value="MetI-like"/>
    <property type="match status" value="1"/>
</dbReference>
<evidence type="ECO:0000313" key="12">
    <source>
        <dbReference type="Proteomes" id="UP000295043"/>
    </source>
</evidence>
<dbReference type="Proteomes" id="UP000182306">
    <property type="component" value="Chromosome"/>
</dbReference>
<organism evidence="9 11">
    <name type="scientific">Sinorhizobium americanum</name>
    <dbReference type="NCBI Taxonomy" id="194963"/>
    <lineage>
        <taxon>Bacteria</taxon>
        <taxon>Pseudomonadati</taxon>
        <taxon>Pseudomonadota</taxon>
        <taxon>Alphaproteobacteria</taxon>
        <taxon>Hyphomicrobiales</taxon>
        <taxon>Rhizobiaceae</taxon>
        <taxon>Sinorhizobium/Ensifer group</taxon>
        <taxon>Sinorhizobium</taxon>
    </lineage>
</organism>
<dbReference type="GO" id="GO:0055085">
    <property type="term" value="P:transmembrane transport"/>
    <property type="evidence" value="ECO:0007669"/>
    <property type="project" value="InterPro"/>
</dbReference>
<dbReference type="STRING" id="194963.SAMCFNEI73_Ch0603"/>
<keyword evidence="6 7" id="KW-0472">Membrane</keyword>
<reference evidence="10 12" key="2">
    <citation type="submission" date="2019-03" db="EMBL/GenBank/DDBJ databases">
        <title>Genomic Encyclopedia of Type Strains, Phase IV (KMG-V): Genome sequencing to study the core and pangenomes of soil and plant-associated prokaryotes.</title>
        <authorList>
            <person name="Whitman W."/>
        </authorList>
    </citation>
    <scope>NUCLEOTIDE SEQUENCE [LARGE SCALE GENOMIC DNA]</scope>
    <source>
        <strain evidence="10 12">23C40</strain>
    </source>
</reference>
<dbReference type="InterPro" id="IPR000515">
    <property type="entry name" value="MetI-like"/>
</dbReference>
<dbReference type="AlphaFoldDB" id="A0A1L3LIK6"/>
<feature type="transmembrane region" description="Helical" evidence="7">
    <location>
        <begin position="259"/>
        <end position="283"/>
    </location>
</feature>
<keyword evidence="4 7" id="KW-0812">Transmembrane</keyword>
<comment type="similarity">
    <text evidence="7">Belongs to the binding-protein-dependent transport system permease family.</text>
</comment>
<evidence type="ECO:0000256" key="1">
    <source>
        <dbReference type="ARBA" id="ARBA00004651"/>
    </source>
</evidence>
<feature type="transmembrane region" description="Helical" evidence="7">
    <location>
        <begin position="295"/>
        <end position="317"/>
    </location>
</feature>